<dbReference type="EMBL" id="RWGY01000039">
    <property type="protein sequence ID" value="TVU10722.1"/>
    <property type="molecule type" value="Genomic_DNA"/>
</dbReference>
<evidence type="ECO:0000313" key="3">
    <source>
        <dbReference type="Proteomes" id="UP000324897"/>
    </source>
</evidence>
<organism evidence="2 3">
    <name type="scientific">Eragrostis curvula</name>
    <name type="common">weeping love grass</name>
    <dbReference type="NCBI Taxonomy" id="38414"/>
    <lineage>
        <taxon>Eukaryota</taxon>
        <taxon>Viridiplantae</taxon>
        <taxon>Streptophyta</taxon>
        <taxon>Embryophyta</taxon>
        <taxon>Tracheophyta</taxon>
        <taxon>Spermatophyta</taxon>
        <taxon>Magnoliopsida</taxon>
        <taxon>Liliopsida</taxon>
        <taxon>Poales</taxon>
        <taxon>Poaceae</taxon>
        <taxon>PACMAD clade</taxon>
        <taxon>Chloridoideae</taxon>
        <taxon>Eragrostideae</taxon>
        <taxon>Eragrostidinae</taxon>
        <taxon>Eragrostis</taxon>
    </lineage>
</organism>
<dbReference type="Gramene" id="TVU10722">
    <property type="protein sequence ID" value="TVU10722"/>
    <property type="gene ID" value="EJB05_44268"/>
</dbReference>
<dbReference type="SUPFAM" id="SSF49562">
    <property type="entry name" value="C2 domain (Calcium/lipid-binding domain, CaLB)"/>
    <property type="match status" value="1"/>
</dbReference>
<protein>
    <recommendedName>
        <fullName evidence="1">C2 domain-containing protein</fullName>
    </recommendedName>
</protein>
<dbReference type="InterPro" id="IPR000008">
    <property type="entry name" value="C2_dom"/>
</dbReference>
<dbReference type="AlphaFoldDB" id="A0A5J9THF6"/>
<feature type="domain" description="C2" evidence="1">
    <location>
        <begin position="77"/>
        <end position="198"/>
    </location>
</feature>
<dbReference type="InterPro" id="IPR035892">
    <property type="entry name" value="C2_domain_sf"/>
</dbReference>
<dbReference type="PANTHER" id="PTHR10774:SF217">
    <property type="entry name" value="OS06G0685300 PROTEIN"/>
    <property type="match status" value="1"/>
</dbReference>
<dbReference type="Pfam" id="PF00168">
    <property type="entry name" value="C2"/>
    <property type="match status" value="1"/>
</dbReference>
<dbReference type="Proteomes" id="UP000324897">
    <property type="component" value="Chromosome 3"/>
</dbReference>
<reference evidence="2 3" key="1">
    <citation type="journal article" date="2019" name="Sci. Rep.">
        <title>A high-quality genome of Eragrostis curvula grass provides insights into Poaceae evolution and supports new strategies to enhance forage quality.</title>
        <authorList>
            <person name="Carballo J."/>
            <person name="Santos B.A.C.M."/>
            <person name="Zappacosta D."/>
            <person name="Garbus I."/>
            <person name="Selva J.P."/>
            <person name="Gallo C.A."/>
            <person name="Diaz A."/>
            <person name="Albertini E."/>
            <person name="Caccamo M."/>
            <person name="Echenique V."/>
        </authorList>
    </citation>
    <scope>NUCLEOTIDE SEQUENCE [LARGE SCALE GENOMIC DNA]</scope>
    <source>
        <strain evidence="3">cv. Victoria</strain>
        <tissue evidence="2">Leaf</tissue>
    </source>
</reference>
<dbReference type="Gene3D" id="2.60.40.150">
    <property type="entry name" value="C2 domain"/>
    <property type="match status" value="1"/>
</dbReference>
<feature type="non-terminal residue" evidence="2">
    <location>
        <position position="1"/>
    </location>
</feature>
<evidence type="ECO:0000259" key="1">
    <source>
        <dbReference type="PROSITE" id="PS50004"/>
    </source>
</evidence>
<sequence>AKKHDKLGIQVISLRILAAYENKLFTLDLLRTMNPNDAHNKTNRGKLLVELTYDPFKDDNSNLAITSDGEGNTDDNVKGDVTKTLFTKDAAPFAGALLLVSVQSAQNVQGRRHTNPYAVVIFRGEEKETKVIRKTRYPRWSEDFEFMVEDLLVKIFTLKLQESLGHVDINLADVINNGQINEKYSLINSKNATIHVEIKWSSTT</sequence>
<keyword evidence="3" id="KW-1185">Reference proteome</keyword>
<dbReference type="PROSITE" id="PS50004">
    <property type="entry name" value="C2"/>
    <property type="match status" value="1"/>
</dbReference>
<comment type="caution">
    <text evidence="2">The sequence shown here is derived from an EMBL/GenBank/DDBJ whole genome shotgun (WGS) entry which is preliminary data.</text>
</comment>
<accession>A0A5J9THF6</accession>
<evidence type="ECO:0000313" key="2">
    <source>
        <dbReference type="EMBL" id="TVU10722.1"/>
    </source>
</evidence>
<proteinExistence type="predicted"/>
<name>A0A5J9THF6_9POAL</name>
<dbReference type="PANTHER" id="PTHR10774">
    <property type="entry name" value="EXTENDED SYNAPTOTAGMIN-RELATED"/>
    <property type="match status" value="1"/>
</dbReference>
<dbReference type="OrthoDB" id="67700at2759"/>
<dbReference type="InterPro" id="IPR045050">
    <property type="entry name" value="Synaptotagmin_plant"/>
</dbReference>
<gene>
    <name evidence="2" type="ORF">EJB05_44268</name>
</gene>
<dbReference type="GO" id="GO:0008289">
    <property type="term" value="F:lipid binding"/>
    <property type="evidence" value="ECO:0007669"/>
    <property type="project" value="InterPro"/>
</dbReference>
<dbReference type="GO" id="GO:0005783">
    <property type="term" value="C:endoplasmic reticulum"/>
    <property type="evidence" value="ECO:0007669"/>
    <property type="project" value="TreeGrafter"/>
</dbReference>
<dbReference type="SMART" id="SM00239">
    <property type="entry name" value="C2"/>
    <property type="match status" value="1"/>
</dbReference>